<dbReference type="RefSeq" id="WP_118875734.1">
    <property type="nucleotide sequence ID" value="NZ_QWEI01000002.1"/>
</dbReference>
<dbReference type="EMBL" id="QWEI01000002">
    <property type="protein sequence ID" value="RHW38703.1"/>
    <property type="molecule type" value="Genomic_DNA"/>
</dbReference>
<name>A0A396SC90_9BACL</name>
<comment type="caution">
    <text evidence="1">The sequence shown here is derived from an EMBL/GenBank/DDBJ whole genome shotgun (WGS) entry which is preliminary data.</text>
</comment>
<protein>
    <recommendedName>
        <fullName evidence="3">DUF3168 domain-containing protein</fullName>
    </recommendedName>
</protein>
<evidence type="ECO:0000313" key="2">
    <source>
        <dbReference type="Proteomes" id="UP000265692"/>
    </source>
</evidence>
<dbReference type="AlphaFoldDB" id="A0A396SC90"/>
<evidence type="ECO:0000313" key="1">
    <source>
        <dbReference type="EMBL" id="RHW38703.1"/>
    </source>
</evidence>
<accession>A0A396SC90</accession>
<dbReference type="Proteomes" id="UP000265692">
    <property type="component" value="Unassembled WGS sequence"/>
</dbReference>
<gene>
    <name evidence="1" type="ORF">D1B33_07465</name>
</gene>
<dbReference type="OrthoDB" id="2889770at2"/>
<reference evidence="1 2" key="1">
    <citation type="submission" date="2018-08" db="EMBL/GenBank/DDBJ databases">
        <title>Lysinibacillus sp. YLB-03 draft genome sequence.</title>
        <authorList>
            <person name="Yu L."/>
        </authorList>
    </citation>
    <scope>NUCLEOTIDE SEQUENCE [LARGE SCALE GENOMIC DNA]</scope>
    <source>
        <strain evidence="1 2">YLB-03</strain>
    </source>
</reference>
<sequence length="131" mass="15468">MSKVKAYMQKQIEEMRAALNTFDIPLFEDEIAEDEEERLFNDYHCFVYEMLDIRNSNDMKSVTQTVAIYYYSENRDDLDERVIDIIISIKGVTGFTLAKTTKQRLQKKDTDQFVDRVIFEYNRKIVVGGNV</sequence>
<evidence type="ECO:0008006" key="3">
    <source>
        <dbReference type="Google" id="ProtNLM"/>
    </source>
</evidence>
<keyword evidence="2" id="KW-1185">Reference proteome</keyword>
<organism evidence="1 2">
    <name type="scientific">Ureibacillus yapensis</name>
    <dbReference type="NCBI Taxonomy" id="2304605"/>
    <lineage>
        <taxon>Bacteria</taxon>
        <taxon>Bacillati</taxon>
        <taxon>Bacillota</taxon>
        <taxon>Bacilli</taxon>
        <taxon>Bacillales</taxon>
        <taxon>Caryophanaceae</taxon>
        <taxon>Ureibacillus</taxon>
    </lineage>
</organism>
<proteinExistence type="predicted"/>